<dbReference type="EMBL" id="AP023355">
    <property type="protein sequence ID" value="BCJ38394.1"/>
    <property type="molecule type" value="Genomic_DNA"/>
</dbReference>
<keyword evidence="3" id="KW-1185">Reference proteome</keyword>
<reference evidence="2 3" key="1">
    <citation type="submission" date="2020-08" db="EMBL/GenBank/DDBJ databases">
        <title>Whole genome shotgun sequence of Actinocatenispora thailandica NBRC 105041.</title>
        <authorList>
            <person name="Komaki H."/>
            <person name="Tamura T."/>
        </authorList>
    </citation>
    <scope>NUCLEOTIDE SEQUENCE [LARGE SCALE GENOMIC DNA]</scope>
    <source>
        <strain evidence="2 3">NBRC 105041</strain>
    </source>
</reference>
<dbReference type="Pfam" id="PF13302">
    <property type="entry name" value="Acetyltransf_3"/>
    <property type="match status" value="1"/>
</dbReference>
<organism evidence="2 3">
    <name type="scientific">Actinocatenispora thailandica</name>
    <dbReference type="NCBI Taxonomy" id="227318"/>
    <lineage>
        <taxon>Bacteria</taxon>
        <taxon>Bacillati</taxon>
        <taxon>Actinomycetota</taxon>
        <taxon>Actinomycetes</taxon>
        <taxon>Micromonosporales</taxon>
        <taxon>Micromonosporaceae</taxon>
        <taxon>Actinocatenispora</taxon>
    </lineage>
</organism>
<dbReference type="SUPFAM" id="SSF55729">
    <property type="entry name" value="Acyl-CoA N-acyltransferases (Nat)"/>
    <property type="match status" value="1"/>
</dbReference>
<protein>
    <submittedName>
        <fullName evidence="2">Acetyltransferase</fullName>
    </submittedName>
</protein>
<evidence type="ECO:0000313" key="2">
    <source>
        <dbReference type="EMBL" id="BCJ38394.1"/>
    </source>
</evidence>
<dbReference type="GO" id="GO:0016747">
    <property type="term" value="F:acyltransferase activity, transferring groups other than amino-acyl groups"/>
    <property type="evidence" value="ECO:0007669"/>
    <property type="project" value="InterPro"/>
</dbReference>
<dbReference type="PANTHER" id="PTHR43792:SF1">
    <property type="entry name" value="N-ACETYLTRANSFERASE DOMAIN-CONTAINING PROTEIN"/>
    <property type="match status" value="1"/>
</dbReference>
<name>A0A7R7DV29_9ACTN</name>
<feature type="domain" description="N-acetyltransferase" evidence="1">
    <location>
        <begin position="14"/>
        <end position="172"/>
    </location>
</feature>
<gene>
    <name evidence="2" type="ORF">Athai_58970</name>
</gene>
<sequence>MSRAPRTPPPTERLGFRPMADEDLDDLAALLGDPAVMRYYPRPKTRDEARGWIDWNQRLYRDEGYGLWVVELRETGEFVGDCGLTPQQVDGVTELEVGYHVRTALQGRGLATEAAAACRDFARDVLGATRLVAIIRPDNLPSQRVATKIGLPFERTATSHDLPVHLHATTWPTHS</sequence>
<dbReference type="RefSeq" id="WP_239157235.1">
    <property type="nucleotide sequence ID" value="NZ_AP023355.1"/>
</dbReference>
<evidence type="ECO:0000313" key="3">
    <source>
        <dbReference type="Proteomes" id="UP000611640"/>
    </source>
</evidence>
<dbReference type="InterPro" id="IPR016181">
    <property type="entry name" value="Acyl_CoA_acyltransferase"/>
</dbReference>
<dbReference type="InterPro" id="IPR051531">
    <property type="entry name" value="N-acetyltransferase"/>
</dbReference>
<dbReference type="PROSITE" id="PS51186">
    <property type="entry name" value="GNAT"/>
    <property type="match status" value="1"/>
</dbReference>
<dbReference type="Gene3D" id="3.40.630.30">
    <property type="match status" value="1"/>
</dbReference>
<dbReference type="AlphaFoldDB" id="A0A7R7DV29"/>
<proteinExistence type="predicted"/>
<evidence type="ECO:0000259" key="1">
    <source>
        <dbReference type="PROSITE" id="PS51186"/>
    </source>
</evidence>
<accession>A0A7R7DV29</accession>
<dbReference type="PANTHER" id="PTHR43792">
    <property type="entry name" value="GNAT FAMILY, PUTATIVE (AFU_ORTHOLOGUE AFUA_3G00765)-RELATED-RELATED"/>
    <property type="match status" value="1"/>
</dbReference>
<dbReference type="KEGG" id="atl:Athai_58970"/>
<dbReference type="InterPro" id="IPR000182">
    <property type="entry name" value="GNAT_dom"/>
</dbReference>
<dbReference type="Proteomes" id="UP000611640">
    <property type="component" value="Chromosome"/>
</dbReference>